<dbReference type="AlphaFoldDB" id="A0A9D3U825"/>
<gene>
    <name evidence="1" type="ORF">J1N35_043675</name>
</gene>
<evidence type="ECO:0000313" key="2">
    <source>
        <dbReference type="Proteomes" id="UP000828251"/>
    </source>
</evidence>
<reference evidence="1 2" key="1">
    <citation type="journal article" date="2021" name="Plant Biotechnol. J.">
        <title>Multi-omics assisted identification of the key and species-specific regulatory components of drought-tolerant mechanisms in Gossypium stocksii.</title>
        <authorList>
            <person name="Yu D."/>
            <person name="Ke L."/>
            <person name="Zhang D."/>
            <person name="Wu Y."/>
            <person name="Sun Y."/>
            <person name="Mei J."/>
            <person name="Sun J."/>
            <person name="Sun Y."/>
        </authorList>
    </citation>
    <scope>NUCLEOTIDE SEQUENCE [LARGE SCALE GENOMIC DNA]</scope>
    <source>
        <strain evidence="2">cv. E1</strain>
        <tissue evidence="1">Leaf</tissue>
    </source>
</reference>
<dbReference type="EMBL" id="JAIQCV010000013">
    <property type="protein sequence ID" value="KAH1031501.1"/>
    <property type="molecule type" value="Genomic_DNA"/>
</dbReference>
<name>A0A9D3U825_9ROSI</name>
<proteinExistence type="predicted"/>
<protein>
    <submittedName>
        <fullName evidence="1">Uncharacterized protein</fullName>
    </submittedName>
</protein>
<organism evidence="1 2">
    <name type="scientific">Gossypium stocksii</name>
    <dbReference type="NCBI Taxonomy" id="47602"/>
    <lineage>
        <taxon>Eukaryota</taxon>
        <taxon>Viridiplantae</taxon>
        <taxon>Streptophyta</taxon>
        <taxon>Embryophyta</taxon>
        <taxon>Tracheophyta</taxon>
        <taxon>Spermatophyta</taxon>
        <taxon>Magnoliopsida</taxon>
        <taxon>eudicotyledons</taxon>
        <taxon>Gunneridae</taxon>
        <taxon>Pentapetalae</taxon>
        <taxon>rosids</taxon>
        <taxon>malvids</taxon>
        <taxon>Malvales</taxon>
        <taxon>Malvaceae</taxon>
        <taxon>Malvoideae</taxon>
        <taxon>Gossypium</taxon>
    </lineage>
</organism>
<comment type="caution">
    <text evidence="1">The sequence shown here is derived from an EMBL/GenBank/DDBJ whole genome shotgun (WGS) entry which is preliminary data.</text>
</comment>
<dbReference type="Proteomes" id="UP000828251">
    <property type="component" value="Unassembled WGS sequence"/>
</dbReference>
<evidence type="ECO:0000313" key="1">
    <source>
        <dbReference type="EMBL" id="KAH1031501.1"/>
    </source>
</evidence>
<accession>A0A9D3U825</accession>
<keyword evidence="2" id="KW-1185">Reference proteome</keyword>
<sequence>MPASDTVLFRFLHRFWWTPIYIQYRLGSQGIKGPSNKFIHGNTKEMLKM</sequence>